<keyword evidence="5" id="KW-1133">Transmembrane helix</keyword>
<dbReference type="OMA" id="SERHYSI"/>
<dbReference type="OrthoDB" id="8861968at2759"/>
<dbReference type="InterPro" id="IPR026906">
    <property type="entry name" value="LRR_5"/>
</dbReference>
<keyword evidence="10" id="KW-1185">Reference proteome</keyword>
<comment type="subcellular location">
    <subcellularLocation>
        <location evidence="1">Membrane</location>
        <topology evidence="1">Single-pass membrane protein</topology>
    </subcellularLocation>
</comment>
<dbReference type="SUPFAM" id="SSF52058">
    <property type="entry name" value="L domain-like"/>
    <property type="match status" value="1"/>
</dbReference>
<reference evidence="10" key="1">
    <citation type="submission" date="2012-12" db="EMBL/GenBank/DDBJ databases">
        <authorList>
            <person name="Hellsten U."/>
            <person name="Grimwood J."/>
            <person name="Chapman J.A."/>
            <person name="Shapiro H."/>
            <person name="Aerts A."/>
            <person name="Otillar R.P."/>
            <person name="Terry A.Y."/>
            <person name="Boore J.L."/>
            <person name="Simakov O."/>
            <person name="Marletaz F."/>
            <person name="Cho S.-J."/>
            <person name="Edsinger-Gonzales E."/>
            <person name="Havlak P."/>
            <person name="Kuo D.-H."/>
            <person name="Larsson T."/>
            <person name="Lv J."/>
            <person name="Arendt D."/>
            <person name="Savage R."/>
            <person name="Osoegawa K."/>
            <person name="de Jong P."/>
            <person name="Lindberg D.R."/>
            <person name="Seaver E.C."/>
            <person name="Weisblat D.A."/>
            <person name="Putnam N.H."/>
            <person name="Grigoriev I.V."/>
            <person name="Rokhsar D.S."/>
        </authorList>
    </citation>
    <scope>NUCLEOTIDE SEQUENCE</scope>
    <source>
        <strain evidence="10">I ESC-2004</strain>
    </source>
</reference>
<evidence type="ECO:0000256" key="1">
    <source>
        <dbReference type="ARBA" id="ARBA00004167"/>
    </source>
</evidence>
<evidence type="ECO:0000256" key="5">
    <source>
        <dbReference type="ARBA" id="ARBA00022989"/>
    </source>
</evidence>
<keyword evidence="3" id="KW-0812">Transmembrane</keyword>
<keyword evidence="4" id="KW-0732">Signal</keyword>
<organism evidence="8">
    <name type="scientific">Capitella teleta</name>
    <name type="common">Polychaete worm</name>
    <dbReference type="NCBI Taxonomy" id="283909"/>
    <lineage>
        <taxon>Eukaryota</taxon>
        <taxon>Metazoa</taxon>
        <taxon>Spiralia</taxon>
        <taxon>Lophotrochozoa</taxon>
        <taxon>Annelida</taxon>
        <taxon>Polychaeta</taxon>
        <taxon>Sedentaria</taxon>
        <taxon>Scolecida</taxon>
        <taxon>Capitellidae</taxon>
        <taxon>Capitella</taxon>
    </lineage>
</organism>
<dbReference type="InterPro" id="IPR000483">
    <property type="entry name" value="Cys-rich_flank_reg_C"/>
</dbReference>
<dbReference type="GO" id="GO:0007165">
    <property type="term" value="P:signal transduction"/>
    <property type="evidence" value="ECO:0007669"/>
    <property type="project" value="TreeGrafter"/>
</dbReference>
<evidence type="ECO:0000313" key="9">
    <source>
        <dbReference type="EnsemblMetazoa" id="CapteP66569"/>
    </source>
</evidence>
<dbReference type="STRING" id="283909.R7U225"/>
<keyword evidence="2" id="KW-0433">Leucine-rich repeat</keyword>
<dbReference type="Pfam" id="PF13306">
    <property type="entry name" value="LRR_5"/>
    <property type="match status" value="1"/>
</dbReference>
<accession>R7U225</accession>
<dbReference type="EMBL" id="AMQN01009790">
    <property type="status" value="NOT_ANNOTATED_CDS"/>
    <property type="molecule type" value="Genomic_DNA"/>
</dbReference>
<protein>
    <recommendedName>
        <fullName evidence="7">LRRCT domain-containing protein</fullName>
    </recommendedName>
</protein>
<evidence type="ECO:0000259" key="7">
    <source>
        <dbReference type="SMART" id="SM00082"/>
    </source>
</evidence>
<evidence type="ECO:0000256" key="4">
    <source>
        <dbReference type="ARBA" id="ARBA00022729"/>
    </source>
</evidence>
<evidence type="ECO:0000256" key="2">
    <source>
        <dbReference type="ARBA" id="ARBA00022614"/>
    </source>
</evidence>
<dbReference type="EMBL" id="KB306242">
    <property type="protein sequence ID" value="ELU00040.1"/>
    <property type="molecule type" value="Genomic_DNA"/>
</dbReference>
<dbReference type="GO" id="GO:0038023">
    <property type="term" value="F:signaling receptor activity"/>
    <property type="evidence" value="ECO:0007669"/>
    <property type="project" value="TreeGrafter"/>
</dbReference>
<name>R7U225_CAPTE</name>
<dbReference type="InterPro" id="IPR001611">
    <property type="entry name" value="Leu-rich_rpt"/>
</dbReference>
<evidence type="ECO:0000313" key="8">
    <source>
        <dbReference type="EMBL" id="ELU00040.1"/>
    </source>
</evidence>
<dbReference type="HOGENOM" id="CLU_000288_18_10_1"/>
<dbReference type="PANTHER" id="PTHR24365:SF530">
    <property type="entry name" value="MSTPROX-RELATED"/>
    <property type="match status" value="1"/>
</dbReference>
<dbReference type="Proteomes" id="UP000014760">
    <property type="component" value="Unassembled WGS sequence"/>
</dbReference>
<evidence type="ECO:0000256" key="6">
    <source>
        <dbReference type="ARBA" id="ARBA00023136"/>
    </source>
</evidence>
<reference evidence="9" key="3">
    <citation type="submission" date="2015-06" db="UniProtKB">
        <authorList>
            <consortium name="EnsemblMetazoa"/>
        </authorList>
    </citation>
    <scope>IDENTIFICATION</scope>
</reference>
<dbReference type="GO" id="GO:0005886">
    <property type="term" value="C:plasma membrane"/>
    <property type="evidence" value="ECO:0007669"/>
    <property type="project" value="TreeGrafter"/>
</dbReference>
<dbReference type="SMART" id="SM00082">
    <property type="entry name" value="LRRCT"/>
    <property type="match status" value="1"/>
</dbReference>
<gene>
    <name evidence="8" type="ORF">CAPTEDRAFT_66569</name>
</gene>
<feature type="non-terminal residue" evidence="8">
    <location>
        <position position="193"/>
    </location>
</feature>
<keyword evidence="6" id="KW-0472">Membrane</keyword>
<evidence type="ECO:0000256" key="3">
    <source>
        <dbReference type="ARBA" id="ARBA00022692"/>
    </source>
</evidence>
<reference evidence="8 10" key="2">
    <citation type="journal article" date="2013" name="Nature">
        <title>Insights into bilaterian evolution from three spiralian genomes.</title>
        <authorList>
            <person name="Simakov O."/>
            <person name="Marletaz F."/>
            <person name="Cho S.J."/>
            <person name="Edsinger-Gonzales E."/>
            <person name="Havlak P."/>
            <person name="Hellsten U."/>
            <person name="Kuo D.H."/>
            <person name="Larsson T."/>
            <person name="Lv J."/>
            <person name="Arendt D."/>
            <person name="Savage R."/>
            <person name="Osoegawa K."/>
            <person name="de Jong P."/>
            <person name="Grimwood J."/>
            <person name="Chapman J.A."/>
            <person name="Shapiro H."/>
            <person name="Aerts A."/>
            <person name="Otillar R.P."/>
            <person name="Terry A.Y."/>
            <person name="Boore J.L."/>
            <person name="Grigoriev I.V."/>
            <person name="Lindberg D.R."/>
            <person name="Seaver E.C."/>
            <person name="Weisblat D.A."/>
            <person name="Putnam N.H."/>
            <person name="Rokhsar D.S."/>
        </authorList>
    </citation>
    <scope>NUCLEOTIDE SEQUENCE</scope>
    <source>
        <strain evidence="8 10">I ESC-2004</strain>
    </source>
</reference>
<dbReference type="InterPro" id="IPR032675">
    <property type="entry name" value="LRR_dom_sf"/>
</dbReference>
<dbReference type="EnsemblMetazoa" id="CapteT66569">
    <property type="protein sequence ID" value="CapteP66569"/>
    <property type="gene ID" value="CapteG66569"/>
</dbReference>
<dbReference type="AlphaFoldDB" id="R7U225"/>
<dbReference type="Gene3D" id="3.80.10.10">
    <property type="entry name" value="Ribonuclease Inhibitor"/>
    <property type="match status" value="2"/>
</dbReference>
<sequence>CPAKCSCDQEIFECLGSGLKRIPPNIPNFIRFLGIGFDSITRIPNNTFIGLVNLVGMHFVEDNLIVDLKQNDFEGFEKLEELNLAENSLKKIEGDHVFGGLNSLKKLSLQSNMISTVNISSFAEHTLRNIVELDLSGNPFECTCELFWFVNWANENKHKLSFYGRTLRKYICNSPNSKKGTRLEDLKLSPEEC</sequence>
<dbReference type="PROSITE" id="PS51450">
    <property type="entry name" value="LRR"/>
    <property type="match status" value="1"/>
</dbReference>
<feature type="domain" description="LRRCT" evidence="7">
    <location>
        <begin position="138"/>
        <end position="191"/>
    </location>
</feature>
<evidence type="ECO:0000313" key="10">
    <source>
        <dbReference type="Proteomes" id="UP000014760"/>
    </source>
</evidence>
<proteinExistence type="predicted"/>
<feature type="non-terminal residue" evidence="8">
    <location>
        <position position="1"/>
    </location>
</feature>
<dbReference type="PANTHER" id="PTHR24365">
    <property type="entry name" value="TOLL-LIKE RECEPTOR"/>
    <property type="match status" value="1"/>
</dbReference>